<reference evidence="1 2" key="1">
    <citation type="submission" date="2018-11" db="EMBL/GenBank/DDBJ databases">
        <title>Novel bacteria species description.</title>
        <authorList>
            <person name="Han J.-H."/>
        </authorList>
    </citation>
    <scope>NUCLEOTIDE SEQUENCE [LARGE SCALE GENOMIC DNA]</scope>
    <source>
        <strain evidence="1 2">KCTC23259</strain>
    </source>
</reference>
<gene>
    <name evidence="1" type="ORF">EGI31_13400</name>
</gene>
<accession>A0AAE3H4J5</accession>
<dbReference type="SUPFAM" id="SSF143011">
    <property type="entry name" value="RelE-like"/>
    <property type="match status" value="1"/>
</dbReference>
<evidence type="ECO:0000313" key="2">
    <source>
        <dbReference type="Proteomes" id="UP001204144"/>
    </source>
</evidence>
<sequence length="89" mass="10852">MIKILSTRRYEKSLEKFKKQHPELKSQYSKTLFLLEENPFHPSLRLHKLQENLQEFYSISINMKYRILLDFIILDDQIILLDIGSHLYR</sequence>
<name>A0AAE3H4J5_9BACT</name>
<dbReference type="Gene3D" id="3.30.2310.20">
    <property type="entry name" value="RelE-like"/>
    <property type="match status" value="1"/>
</dbReference>
<dbReference type="RefSeq" id="WP_255037706.1">
    <property type="nucleotide sequence ID" value="NZ_RJUF01000048.1"/>
</dbReference>
<dbReference type="Pfam" id="PF15738">
    <property type="entry name" value="YafQ_toxin"/>
    <property type="match status" value="1"/>
</dbReference>
<dbReference type="InterPro" id="IPR035093">
    <property type="entry name" value="RelE/ParE_toxin_dom_sf"/>
</dbReference>
<evidence type="ECO:0000313" key="1">
    <source>
        <dbReference type="EMBL" id="MCP9763946.1"/>
    </source>
</evidence>
<dbReference type="AlphaFoldDB" id="A0AAE3H4J5"/>
<keyword evidence="2" id="KW-1185">Reference proteome</keyword>
<proteinExistence type="predicted"/>
<dbReference type="Proteomes" id="UP001204144">
    <property type="component" value="Unassembled WGS sequence"/>
</dbReference>
<protein>
    <submittedName>
        <fullName evidence="1">Plasmid stabilization protein</fullName>
    </submittedName>
</protein>
<comment type="caution">
    <text evidence="1">The sequence shown here is derived from an EMBL/GenBank/DDBJ whole genome shotgun (WGS) entry which is preliminary data.</text>
</comment>
<organism evidence="1 2">
    <name type="scientific">Lacihabitans soyangensis</name>
    <dbReference type="NCBI Taxonomy" id="869394"/>
    <lineage>
        <taxon>Bacteria</taxon>
        <taxon>Pseudomonadati</taxon>
        <taxon>Bacteroidota</taxon>
        <taxon>Cytophagia</taxon>
        <taxon>Cytophagales</taxon>
        <taxon>Leadbetterellaceae</taxon>
        <taxon>Lacihabitans</taxon>
    </lineage>
</organism>
<dbReference type="InterPro" id="IPR004386">
    <property type="entry name" value="Toxin_YafQ-like"/>
</dbReference>
<dbReference type="EMBL" id="RJUF01000048">
    <property type="protein sequence ID" value="MCP9763946.1"/>
    <property type="molecule type" value="Genomic_DNA"/>
</dbReference>